<feature type="region of interest" description="Disordered" evidence="1">
    <location>
        <begin position="52"/>
        <end position="87"/>
    </location>
</feature>
<reference evidence="2" key="1">
    <citation type="submission" date="2018-11" db="EMBL/GenBank/DDBJ databases">
        <authorList>
            <consortium name="Pathogen Informatics"/>
        </authorList>
    </citation>
    <scope>NUCLEOTIDE SEQUENCE</scope>
</reference>
<organism evidence="2 3">
    <name type="scientific">Protopolystoma xenopodis</name>
    <dbReference type="NCBI Taxonomy" id="117903"/>
    <lineage>
        <taxon>Eukaryota</taxon>
        <taxon>Metazoa</taxon>
        <taxon>Spiralia</taxon>
        <taxon>Lophotrochozoa</taxon>
        <taxon>Platyhelminthes</taxon>
        <taxon>Monogenea</taxon>
        <taxon>Polyopisthocotylea</taxon>
        <taxon>Polystomatidea</taxon>
        <taxon>Polystomatidae</taxon>
        <taxon>Protopolystoma</taxon>
    </lineage>
</organism>
<evidence type="ECO:0000313" key="2">
    <source>
        <dbReference type="EMBL" id="VEL40996.1"/>
    </source>
</evidence>
<feature type="compositionally biased region" description="Basic and acidic residues" evidence="1">
    <location>
        <begin position="52"/>
        <end position="67"/>
    </location>
</feature>
<evidence type="ECO:0000256" key="1">
    <source>
        <dbReference type="SAM" id="MobiDB-lite"/>
    </source>
</evidence>
<protein>
    <submittedName>
        <fullName evidence="2">Uncharacterized protein</fullName>
    </submittedName>
</protein>
<sequence>MFLPSPLFSSLRFDNRFKPSAVKSLSHSVTPDPGPELEVTGASTLEQMVSRCRPEDDAGGEEGRETEPVAESEEVAGERLPHISRRQPSAEVQWCKGRVKIGSLMLGFCTTKPFSMSIFKVNWSRSSESESSINSPPTKTRH</sequence>
<dbReference type="AlphaFoldDB" id="A0A3S5BUT1"/>
<dbReference type="Proteomes" id="UP000784294">
    <property type="component" value="Unassembled WGS sequence"/>
</dbReference>
<evidence type="ECO:0000313" key="3">
    <source>
        <dbReference type="Proteomes" id="UP000784294"/>
    </source>
</evidence>
<keyword evidence="3" id="KW-1185">Reference proteome</keyword>
<comment type="caution">
    <text evidence="2">The sequence shown here is derived from an EMBL/GenBank/DDBJ whole genome shotgun (WGS) entry which is preliminary data.</text>
</comment>
<name>A0A3S5BUT1_9PLAT</name>
<accession>A0A3S5BUT1</accession>
<proteinExistence type="predicted"/>
<gene>
    <name evidence="2" type="ORF">PXEA_LOCUS34436</name>
</gene>
<dbReference type="EMBL" id="CAAALY010267384">
    <property type="protein sequence ID" value="VEL40996.1"/>
    <property type="molecule type" value="Genomic_DNA"/>
</dbReference>